<keyword evidence="3" id="KW-1185">Reference proteome</keyword>
<dbReference type="Pfam" id="PF08874">
    <property type="entry name" value="DUF1835"/>
    <property type="match status" value="1"/>
</dbReference>
<reference evidence="2 3" key="1">
    <citation type="submission" date="2024-01" db="EMBL/GenBank/DDBJ databases">
        <title>Pedobacter sp. nov., isolated from fresh soil.</title>
        <authorList>
            <person name="Le N.T.T."/>
        </authorList>
    </citation>
    <scope>NUCLEOTIDE SEQUENCE [LARGE SCALE GENOMIC DNA]</scope>
    <source>
        <strain evidence="2 3">KR3-3</strain>
    </source>
</reference>
<evidence type="ECO:0000313" key="3">
    <source>
        <dbReference type="Proteomes" id="UP001336835"/>
    </source>
</evidence>
<dbReference type="EMBL" id="JAZDQT010000003">
    <property type="protein sequence ID" value="MEE1946708.1"/>
    <property type="molecule type" value="Genomic_DNA"/>
</dbReference>
<gene>
    <name evidence="2" type="ORF">VRU48_16405</name>
</gene>
<feature type="domain" description="DUF1835" evidence="1">
    <location>
        <begin position="5"/>
        <end position="107"/>
    </location>
</feature>
<name>A0ABU7IB57_9SPHI</name>
<dbReference type="InterPro" id="IPR014973">
    <property type="entry name" value="DUF1835"/>
</dbReference>
<proteinExistence type="predicted"/>
<organism evidence="2 3">
    <name type="scientific">Pedobacter albus</name>
    <dbReference type="NCBI Taxonomy" id="3113905"/>
    <lineage>
        <taxon>Bacteria</taxon>
        <taxon>Pseudomonadati</taxon>
        <taxon>Bacteroidota</taxon>
        <taxon>Sphingobacteriia</taxon>
        <taxon>Sphingobacteriales</taxon>
        <taxon>Sphingobacteriaceae</taxon>
        <taxon>Pedobacter</taxon>
    </lineage>
</organism>
<dbReference type="Proteomes" id="UP001336835">
    <property type="component" value="Unassembled WGS sequence"/>
</dbReference>
<evidence type="ECO:0000313" key="2">
    <source>
        <dbReference type="EMBL" id="MEE1946708.1"/>
    </source>
</evidence>
<evidence type="ECO:0000259" key="1">
    <source>
        <dbReference type="Pfam" id="PF08874"/>
    </source>
</evidence>
<dbReference type="RefSeq" id="WP_330109003.1">
    <property type="nucleotide sequence ID" value="NZ_JAZDQT010000003.1"/>
</dbReference>
<comment type="caution">
    <text evidence="2">The sequence shown here is derived from an EMBL/GenBank/DDBJ whole genome shotgun (WGS) entry which is preliminary data.</text>
</comment>
<sequence length="261" mass="29892">MNKTLHILNGDATWHSFKQTALTGDVLVWREILSEGPVSTTELWPTRAKWISETYGENTTGYQQKVLAEIEKLNHLGPYNELVLWFEYDLLCQINLICILNILHESIGQLPSIYLICPDHFDGMPNFKGLGELNPEQLTSLWPSRTKLHQSDLTFASEAWQCYVENNPKQLENFLHRDFGQLPLLKKALQAHLLRFPQAPDGLNHIEKTLLEIVDSSKHAKPAIYQAFWEKEPIYGLADLQLEHILNQLQSKGKITATLTP</sequence>
<protein>
    <submittedName>
        <fullName evidence="2">DUF1835 domain-containing protein</fullName>
    </submittedName>
</protein>
<accession>A0ABU7IB57</accession>